<reference evidence="3 4" key="1">
    <citation type="submission" date="2019-11" db="EMBL/GenBank/DDBJ databases">
        <authorList>
            <person name="Holert J."/>
        </authorList>
    </citation>
    <scope>NUCLEOTIDE SEQUENCE [LARGE SCALE GENOMIC DNA]</scope>
    <source>
        <strain evidence="1">BC3_2A</strain>
        <strain evidence="2">SB11_1A</strain>
    </source>
</reference>
<name>A0A5S9MSZ8_9GAMM</name>
<dbReference type="EMBL" id="CACSIM010000001">
    <property type="protein sequence ID" value="CAA0079972.1"/>
    <property type="molecule type" value="Genomic_DNA"/>
</dbReference>
<sequence>MDRWISYLYEQHSENELKNWASRLKYFRYFRAYGGHANDVDSLDIALKYETSESLLNIFGKLGIEPTIYLKKPEQPIPGKRYSLGEYNAFPCLIPATEWIKQPSHCVIFGVNVHVWCESDLIKVSASPSSYIVTAEHVESAEKLERHLGELKNNLIDPPRDTKHYICPRYHPNIFS</sequence>
<proteinExistence type="predicted"/>
<evidence type="ECO:0000313" key="2">
    <source>
        <dbReference type="EMBL" id="CAA0085909.1"/>
    </source>
</evidence>
<evidence type="ECO:0000313" key="3">
    <source>
        <dbReference type="Proteomes" id="UP000435877"/>
    </source>
</evidence>
<dbReference type="EMBL" id="CACSIK010000001">
    <property type="protein sequence ID" value="CAA0085909.1"/>
    <property type="molecule type" value="Genomic_DNA"/>
</dbReference>
<organism evidence="1 4">
    <name type="scientific">Zhongshania aliphaticivorans</name>
    <dbReference type="NCBI Taxonomy" id="1470434"/>
    <lineage>
        <taxon>Bacteria</taxon>
        <taxon>Pseudomonadati</taxon>
        <taxon>Pseudomonadota</taxon>
        <taxon>Gammaproteobacteria</taxon>
        <taxon>Cellvibrionales</taxon>
        <taxon>Spongiibacteraceae</taxon>
        <taxon>Zhongshania</taxon>
    </lineage>
</organism>
<dbReference type="Proteomes" id="UP000439591">
    <property type="component" value="Unassembled WGS sequence"/>
</dbReference>
<dbReference type="Proteomes" id="UP000435877">
    <property type="component" value="Unassembled WGS sequence"/>
</dbReference>
<keyword evidence="3" id="KW-1185">Reference proteome</keyword>
<gene>
    <name evidence="2" type="ORF">IHBHHGIJ_00921</name>
    <name evidence="1" type="ORF">KFEGEMFD_00230</name>
</gene>
<evidence type="ECO:0000313" key="1">
    <source>
        <dbReference type="EMBL" id="CAA0079972.1"/>
    </source>
</evidence>
<evidence type="ECO:0000313" key="4">
    <source>
        <dbReference type="Proteomes" id="UP000439591"/>
    </source>
</evidence>
<accession>A0A5S9MSZ8</accession>
<dbReference type="AlphaFoldDB" id="A0A5S9MSZ8"/>
<protein>
    <submittedName>
        <fullName evidence="1">Uncharacterized protein</fullName>
    </submittedName>
</protein>